<dbReference type="SUPFAM" id="SSF49503">
    <property type="entry name" value="Cupredoxins"/>
    <property type="match status" value="1"/>
</dbReference>
<dbReference type="InterPro" id="IPR008972">
    <property type="entry name" value="Cupredoxin"/>
</dbReference>
<evidence type="ECO:0000256" key="1">
    <source>
        <dbReference type="SAM" id="SignalP"/>
    </source>
</evidence>
<protein>
    <submittedName>
        <fullName evidence="2">Cytochrome c oxidase subunit 2</fullName>
    </submittedName>
</protein>
<keyword evidence="1" id="KW-0732">Signal</keyword>
<gene>
    <name evidence="2" type="ORF">JOC95_002092</name>
</gene>
<proteinExistence type="predicted"/>
<dbReference type="EMBL" id="JAFBED010000004">
    <property type="protein sequence ID" value="MBM7620239.1"/>
    <property type="molecule type" value="Genomic_DNA"/>
</dbReference>
<keyword evidence="3" id="KW-1185">Reference proteome</keyword>
<name>A0ABS2P047_9BACI</name>
<organism evidence="2 3">
    <name type="scientific">Sutcliffiella tianshenii</name>
    <dbReference type="NCBI Taxonomy" id="1463404"/>
    <lineage>
        <taxon>Bacteria</taxon>
        <taxon>Bacillati</taxon>
        <taxon>Bacillota</taxon>
        <taxon>Bacilli</taxon>
        <taxon>Bacillales</taxon>
        <taxon>Bacillaceae</taxon>
        <taxon>Sutcliffiella</taxon>
    </lineage>
</organism>
<sequence>MKKLVLSFMIIMLVSIMAACGGEDHASSEQGGGETVTLNASNYKFDKEEYKAKAGDVTIQLKNAEGYHGITVEGTDMKIDGEGKATANLKAGTYKIICSIPCGEGHQEMTALLVVE</sequence>
<reference evidence="2 3" key="1">
    <citation type="submission" date="2021-01" db="EMBL/GenBank/DDBJ databases">
        <title>Genomic Encyclopedia of Type Strains, Phase IV (KMG-IV): sequencing the most valuable type-strain genomes for metagenomic binning, comparative biology and taxonomic classification.</title>
        <authorList>
            <person name="Goeker M."/>
        </authorList>
    </citation>
    <scope>NUCLEOTIDE SEQUENCE [LARGE SCALE GENOMIC DNA]</scope>
    <source>
        <strain evidence="2 3">DSM 25879</strain>
    </source>
</reference>
<dbReference type="Proteomes" id="UP000737402">
    <property type="component" value="Unassembled WGS sequence"/>
</dbReference>
<dbReference type="Gene3D" id="2.60.40.420">
    <property type="entry name" value="Cupredoxins - blue copper proteins"/>
    <property type="match status" value="1"/>
</dbReference>
<evidence type="ECO:0000313" key="2">
    <source>
        <dbReference type="EMBL" id="MBM7620239.1"/>
    </source>
</evidence>
<dbReference type="RefSeq" id="WP_204415791.1">
    <property type="nucleotide sequence ID" value="NZ_JAFBED010000004.1"/>
</dbReference>
<feature type="signal peptide" evidence="1">
    <location>
        <begin position="1"/>
        <end position="18"/>
    </location>
</feature>
<comment type="caution">
    <text evidence="2">The sequence shown here is derived from an EMBL/GenBank/DDBJ whole genome shotgun (WGS) entry which is preliminary data.</text>
</comment>
<feature type="chain" id="PRO_5045363068" evidence="1">
    <location>
        <begin position="19"/>
        <end position="116"/>
    </location>
</feature>
<evidence type="ECO:0000313" key="3">
    <source>
        <dbReference type="Proteomes" id="UP000737402"/>
    </source>
</evidence>
<dbReference type="PROSITE" id="PS51257">
    <property type="entry name" value="PROKAR_LIPOPROTEIN"/>
    <property type="match status" value="1"/>
</dbReference>
<accession>A0ABS2P047</accession>